<dbReference type="Pfam" id="PF01979">
    <property type="entry name" value="Amidohydro_1"/>
    <property type="match status" value="1"/>
</dbReference>
<dbReference type="Gene3D" id="3.20.20.140">
    <property type="entry name" value="Metal-dependent hydrolases"/>
    <property type="match status" value="1"/>
</dbReference>
<feature type="compositionally biased region" description="Polar residues" evidence="5">
    <location>
        <begin position="850"/>
        <end position="868"/>
    </location>
</feature>
<keyword evidence="2" id="KW-0677">Repeat</keyword>
<dbReference type="InterPro" id="IPR032466">
    <property type="entry name" value="Metal_Hydrolase"/>
</dbReference>
<dbReference type="InterPro" id="IPR001322">
    <property type="entry name" value="Lamin_tail_dom"/>
</dbReference>
<dbReference type="Proteomes" id="UP000518300">
    <property type="component" value="Unassembled WGS sequence"/>
</dbReference>
<dbReference type="InterPro" id="IPR006680">
    <property type="entry name" value="Amidohydro-rel"/>
</dbReference>
<feature type="domain" description="LTD" evidence="7">
    <location>
        <begin position="1347"/>
        <end position="1484"/>
    </location>
</feature>
<dbReference type="SUPFAM" id="SSF51338">
    <property type="entry name" value="Composite domain of metallo-dependent hydrolases"/>
    <property type="match status" value="1"/>
</dbReference>
<evidence type="ECO:0000259" key="7">
    <source>
        <dbReference type="PROSITE" id="PS51841"/>
    </source>
</evidence>
<dbReference type="Gene3D" id="4.10.1080.10">
    <property type="entry name" value="TSP type-3 repeat"/>
    <property type="match status" value="1"/>
</dbReference>
<feature type="region of interest" description="Disordered" evidence="5">
    <location>
        <begin position="850"/>
        <end position="871"/>
    </location>
</feature>
<dbReference type="EMBL" id="JABBJJ010000373">
    <property type="protein sequence ID" value="NMO21998.1"/>
    <property type="molecule type" value="Genomic_DNA"/>
</dbReference>
<evidence type="ECO:0000256" key="3">
    <source>
        <dbReference type="ARBA" id="ARBA00022801"/>
    </source>
</evidence>
<dbReference type="GO" id="GO:0005509">
    <property type="term" value="F:calcium ion binding"/>
    <property type="evidence" value="ECO:0007669"/>
    <property type="project" value="InterPro"/>
</dbReference>
<dbReference type="InterPro" id="IPR028974">
    <property type="entry name" value="TSP_type-3_rpt"/>
</dbReference>
<organism evidence="8 9">
    <name type="scientific">Pyxidicoccus fallax</name>
    <dbReference type="NCBI Taxonomy" id="394095"/>
    <lineage>
        <taxon>Bacteria</taxon>
        <taxon>Pseudomonadati</taxon>
        <taxon>Myxococcota</taxon>
        <taxon>Myxococcia</taxon>
        <taxon>Myxococcales</taxon>
        <taxon>Cystobacterineae</taxon>
        <taxon>Myxococcaceae</taxon>
        <taxon>Pyxidicoccus</taxon>
    </lineage>
</organism>
<dbReference type="PANTHER" id="PTHR43794">
    <property type="entry name" value="AMINOHYDROLASE SSNA-RELATED"/>
    <property type="match status" value="1"/>
</dbReference>
<protein>
    <submittedName>
        <fullName evidence="8">Amidohydrolase family protein</fullName>
    </submittedName>
</protein>
<dbReference type="InterPro" id="IPR036415">
    <property type="entry name" value="Lamin_tail_dom_sf"/>
</dbReference>
<dbReference type="PANTHER" id="PTHR43794:SF11">
    <property type="entry name" value="AMIDOHYDROLASE-RELATED DOMAIN-CONTAINING PROTEIN"/>
    <property type="match status" value="1"/>
</dbReference>
<dbReference type="NCBIfam" id="TIGR02232">
    <property type="entry name" value="myxo_disulf_rpt"/>
    <property type="match status" value="2"/>
</dbReference>
<keyword evidence="4" id="KW-1015">Disulfide bond</keyword>
<dbReference type="SUPFAM" id="SSF74853">
    <property type="entry name" value="Lamin A/C globular tail domain"/>
    <property type="match status" value="1"/>
</dbReference>
<keyword evidence="1 6" id="KW-0732">Signal</keyword>
<dbReference type="SUPFAM" id="SSF51556">
    <property type="entry name" value="Metallo-dependent hydrolases"/>
    <property type="match status" value="1"/>
</dbReference>
<evidence type="ECO:0000313" key="9">
    <source>
        <dbReference type="Proteomes" id="UP000518300"/>
    </source>
</evidence>
<dbReference type="GO" id="GO:0007155">
    <property type="term" value="P:cell adhesion"/>
    <property type="evidence" value="ECO:0007669"/>
    <property type="project" value="InterPro"/>
</dbReference>
<gene>
    <name evidence="8" type="ORF">HG543_45160</name>
</gene>
<evidence type="ECO:0000256" key="2">
    <source>
        <dbReference type="ARBA" id="ARBA00022737"/>
    </source>
</evidence>
<dbReference type="Pfam" id="PF02412">
    <property type="entry name" value="TSP_3"/>
    <property type="match status" value="2"/>
</dbReference>
<proteinExistence type="predicted"/>
<evidence type="ECO:0000256" key="6">
    <source>
        <dbReference type="SAM" id="SignalP"/>
    </source>
</evidence>
<dbReference type="Pfam" id="PF00932">
    <property type="entry name" value="LTD"/>
    <property type="match status" value="1"/>
</dbReference>
<reference evidence="8 9" key="1">
    <citation type="submission" date="2020-04" db="EMBL/GenBank/DDBJ databases">
        <title>Draft genome of Pyxidicoccus fallax type strain.</title>
        <authorList>
            <person name="Whitworth D.E."/>
        </authorList>
    </citation>
    <scope>NUCLEOTIDE SEQUENCE [LARGE SCALE GENOMIC DNA]</scope>
    <source>
        <strain evidence="8 9">DSM 14698</strain>
    </source>
</reference>
<accession>A0A848LV96</accession>
<dbReference type="InterPro" id="IPR011059">
    <property type="entry name" value="Metal-dep_hydrolase_composite"/>
</dbReference>
<evidence type="ECO:0000256" key="5">
    <source>
        <dbReference type="SAM" id="MobiDB-lite"/>
    </source>
</evidence>
<feature type="chain" id="PRO_5032311343" evidence="6">
    <location>
        <begin position="21"/>
        <end position="1562"/>
    </location>
</feature>
<name>A0A848LV96_9BACT</name>
<dbReference type="SUPFAM" id="SSF103647">
    <property type="entry name" value="TSP type-3 repeat"/>
    <property type="match status" value="1"/>
</dbReference>
<sequence length="1562" mass="160334">MRMSPRLLLAALGAVLLFHAGCSSDDTKPCEGDGCGVAPPVCGNTVLEQGEQCDDGNTTNGDGCEANCTPTPPAQAVCGNGRVEGTETCDDGNTADGDACPANCMLGQTRCAAADAPALPSGATCEVTKAGNAARLFTGVVLKDGETLLGGQVLVDAQGVIQCAACDCSSAAGAAEATQVSCPQGVISPGLINPHDHITFVDKPYVAKQDTIAERFEHRHDWRRGSNGHTEIRNGGSKNSNDLVGFQELRQVMAGTTSVAGAGGAPGLLRNLDVSTVARQEGLNEGYADSDTFPLGDSRGETLASGCSYPSLPASDRLPKLAAYLPHVAEGIDTRAYNEFRCVSSGTSDVLYGRTAIIHGIGLTAKEMAAMAERGTGLIWSPRSNVALYGDTAMVTAYKRLGVSIALGTDWLQSGSMNILRELQCADYLNATHYSRTFSDEQLWRMATASAADLTDVFEKVGRIAPGKVGDLAIFKLRTFSSSPHRAVITANPEDVVLTLRGGKALYGDGALVDALKGTDACDTLDVCGAAKAVCLQSEVGKNLAALRAANTSAYPLFACGAPEDEPTCAPRRTSTDTRWLASRNGSTLYTSESSPQDLDGDGIPNTDDNCPGIFNPVRPMDNGTQADSDGDRIGDACDPCPMGANATTCDAPNPADDDGDAVPTWRDNCPFLANPDQADTDNDGKGNACDGCPEQAGGTCANVDPSDPDLDGVLSPGDNCAYLSNPDQADTDNDGQGDACDPCAVANPNGAACPATVYDLKTPVNGAIPLVNSKVAVSDVLVTAVNATGTSGYFVQVHPPLAGKGVDYSAIYVYGPKADVAVGDRLDITSATLKLYFGVLELTDVQMTKRSSGNPLPTPERVTSSEVRTGGPRADALDAVLLELRDVTITGAENTFDEFIVSEDPNSNPTQAGLKVDDQVFDYPERPVGTLFITLRGVLTFGFNEYKLLPRSAADMRLTLPPLPALTGFSGGPYVRAGTSAVDAFPQALTVTMASAFPEDVTVAVTSSDTNALTVQGGGVTIPAGQTSAAVKLNALAQAEAVTLTATLGGSSQQATVRVLGANEPTAVRRITPAAVTMVPGGTVTLTVELDLPAPANTSVALSSDPAGLGTFGVENGPLAVATNATQATVTFTASEAATSGGTVTARLGDSSASTAVTLDRDAPRLQSVEPVTTGPVPAGGTREFQVRLDRDAPADAVVALAAVPGTGVSRYGTVPATVTVAQGQSLATFTFTADAEGGGAGRVSASLYGITRTADLTVTPPPPKLATLSPASATVLSDRTFTFTVTLDRPAQTDETDVALSLTPATGVGSVPATVRVARDATTATFTFTADAVTAPAQVELTASFGGVTQRSQVSVIIAAGSGLVINEVDYDQDKEDTKEFVEIYNASASTVSLEGVVLVFINGSATQLKEYGRVNLAPAGSLAPGQYLVVGSASVLDAINSENVKEIAGVPSGGIQNGDPDALALFNLTLGRIVDSLSYGGSVANASINNVSGTFNFQEGAKATTDLKDTVSTAYELSLSRGPDSLDTDVNADDFAKTTRVTPGAANVIVAPPPPAPAP</sequence>
<keyword evidence="3 8" id="KW-0378">Hydrolase</keyword>
<evidence type="ECO:0000313" key="8">
    <source>
        <dbReference type="EMBL" id="NMO21998.1"/>
    </source>
</evidence>
<dbReference type="GO" id="GO:0016810">
    <property type="term" value="F:hydrolase activity, acting on carbon-nitrogen (but not peptide) bonds"/>
    <property type="evidence" value="ECO:0007669"/>
    <property type="project" value="InterPro"/>
</dbReference>
<dbReference type="InterPro" id="IPR003367">
    <property type="entry name" value="Thrombospondin_3-like_rpt"/>
</dbReference>
<dbReference type="InterPro" id="IPR050287">
    <property type="entry name" value="MTA/SAH_deaminase"/>
</dbReference>
<dbReference type="InterPro" id="IPR011936">
    <property type="entry name" value="Myxo_disulph_rpt"/>
</dbReference>
<comment type="caution">
    <text evidence="8">The sequence shown here is derived from an EMBL/GenBank/DDBJ whole genome shotgun (WGS) entry which is preliminary data.</text>
</comment>
<feature type="signal peptide" evidence="6">
    <location>
        <begin position="1"/>
        <end position="20"/>
    </location>
</feature>
<evidence type="ECO:0000256" key="1">
    <source>
        <dbReference type="ARBA" id="ARBA00022729"/>
    </source>
</evidence>
<keyword evidence="9" id="KW-1185">Reference proteome</keyword>
<dbReference type="PROSITE" id="PS51841">
    <property type="entry name" value="LTD"/>
    <property type="match status" value="1"/>
</dbReference>
<evidence type="ECO:0000256" key="4">
    <source>
        <dbReference type="ARBA" id="ARBA00023157"/>
    </source>
</evidence>